<accession>A0A8E4LMD5</accession>
<feature type="compositionally biased region" description="Basic and acidic residues" evidence="1">
    <location>
        <begin position="1"/>
        <end position="10"/>
    </location>
</feature>
<feature type="compositionally biased region" description="Basic and acidic residues" evidence="1">
    <location>
        <begin position="241"/>
        <end position="251"/>
    </location>
</feature>
<proteinExistence type="predicted"/>
<reference evidence="2" key="1">
    <citation type="submission" date="2020-08" db="EMBL/GenBank/DDBJ databases">
        <title>SARS-CoV-2 and Herpes Simplex Virus type 1 co-infection: a case report.</title>
        <authorList>
            <person name="Herlinger A.L."/>
            <person name="Monteiro F.L."/>
            <person name="D'Arc M."/>
            <person name="Westgarth H."/>
            <person name="Moreira F.R.R."/>
            <person name="Galliez R.M."/>
            <person name="Mariani D."/>
            <person name="Costa L.J."/>
            <person name="Almeida L."/>
            <person name="Workgroup C.U.F.R.J."/>
            <person name="Melo A.S.O."/>
            <person name="Aguiar R.S."/>
            <person name="Santos A.F.A."/>
            <person name="Castineiras T.M.P.P."/>
            <person name="Vasconcelos A.T.R."/>
            <person name="Filho E.C.J."/>
            <person name="Ferreira O.C."/>
            <person name="Tanuri A."/>
            <person name="Higa L.M."/>
        </authorList>
    </citation>
    <scope>NUCLEOTIDE SEQUENCE</scope>
    <source>
        <strain evidence="2">6439cm</strain>
    </source>
</reference>
<dbReference type="EMBL" id="MT876428">
    <property type="protein sequence ID" value="QOJ43328.1"/>
    <property type="molecule type" value="Genomic_DNA"/>
</dbReference>
<protein>
    <submittedName>
        <fullName evidence="2">Uncharacterized protein</fullName>
    </submittedName>
</protein>
<name>A0A8E4LMD5_HHV1</name>
<feature type="region of interest" description="Disordered" evidence="1">
    <location>
        <begin position="225"/>
        <end position="251"/>
    </location>
</feature>
<gene>
    <name evidence="2" type="ORF">HSV-1_82</name>
</gene>
<organism evidence="2">
    <name type="scientific">Human herpesvirus 1</name>
    <name type="common">HHV-1</name>
    <name type="synonym">Human herpes simplex virus 1</name>
    <dbReference type="NCBI Taxonomy" id="10298"/>
    <lineage>
        <taxon>Viruses</taxon>
        <taxon>Duplodnaviria</taxon>
        <taxon>Heunggongvirae</taxon>
        <taxon>Peploviricota</taxon>
        <taxon>Herviviricetes</taxon>
        <taxon>Herpesvirales</taxon>
        <taxon>Orthoherpesviridae</taxon>
        <taxon>Alphaherpesvirinae</taxon>
        <taxon>Simplexvirus</taxon>
        <taxon>Simplexvirus humanalpha1</taxon>
    </lineage>
</organism>
<feature type="region of interest" description="Disordered" evidence="1">
    <location>
        <begin position="1"/>
        <end position="27"/>
    </location>
</feature>
<evidence type="ECO:0000256" key="1">
    <source>
        <dbReference type="SAM" id="MobiDB-lite"/>
    </source>
</evidence>
<sequence length="263" mass="28998">MEAHYDDKQNHGPQPGGSPPHTGTHHTKETLRITDDRGSWSFALKLMTEQLPNPCFLKTDFVIPLLLVKWPLPLRGFVGVVGMDDGVTRPGYRDLCWGPGPRISWLARCCWVPSAFAPPSPCRTWFGGRTGDLYHASWWCRKFGPDITHAEKGGGGIIRQLGPCRDGNAPTRGTYDAGAQADTPPPGLRRTAHRLRGGRQSPPGGWGEGTLGRALRGPLCWPQVPDGWRQEQPPRGFPKAPDARLRAETSRHTERQVVCCFSG</sequence>
<evidence type="ECO:0000313" key="2">
    <source>
        <dbReference type="EMBL" id="QOJ43328.1"/>
    </source>
</evidence>
<organismHost>
    <name type="scientific">Homo sapiens</name>
    <name type="common">Human</name>
    <dbReference type="NCBI Taxonomy" id="9606"/>
</organismHost>